<dbReference type="AlphaFoldDB" id="A0A0D0JSF3"/>
<dbReference type="PANTHER" id="PTHR36180">
    <property type="entry name" value="DNA-BINDING PROTEIN-RELATED-RELATED"/>
    <property type="match status" value="1"/>
</dbReference>
<protein>
    <submittedName>
        <fullName evidence="2">Prophage antirepressor</fullName>
    </submittedName>
</protein>
<dbReference type="PANTHER" id="PTHR36180:SF2">
    <property type="entry name" value="BRO FAMILY PROTEIN"/>
    <property type="match status" value="1"/>
</dbReference>
<evidence type="ECO:0000259" key="1">
    <source>
        <dbReference type="PROSITE" id="PS51750"/>
    </source>
</evidence>
<accession>A0A0D0JSF3</accession>
<feature type="domain" description="Bro-N" evidence="1">
    <location>
        <begin position="3"/>
        <end position="108"/>
    </location>
</feature>
<dbReference type="EMBL" id="JXQW01000108">
    <property type="protein sequence ID" value="KIP89651.1"/>
    <property type="molecule type" value="Genomic_DNA"/>
</dbReference>
<evidence type="ECO:0000313" key="2">
    <source>
        <dbReference type="EMBL" id="KIP89651.1"/>
    </source>
</evidence>
<dbReference type="OrthoDB" id="6982796at2"/>
<name>A0A0D0JSF3_9PSED</name>
<evidence type="ECO:0000313" key="3">
    <source>
        <dbReference type="Proteomes" id="UP000032068"/>
    </source>
</evidence>
<gene>
    <name evidence="2" type="ORF">RU08_23650</name>
</gene>
<dbReference type="Pfam" id="PF02498">
    <property type="entry name" value="Bro-N"/>
    <property type="match status" value="1"/>
</dbReference>
<dbReference type="InterPro" id="IPR003497">
    <property type="entry name" value="BRO_N_domain"/>
</dbReference>
<reference evidence="2 3" key="1">
    <citation type="submission" date="2014-12" db="EMBL/GenBank/DDBJ databases">
        <title>16Stimator: statistical estimation of ribosomal gene copy numbers from draft genome assemblies.</title>
        <authorList>
            <person name="Perisin M.A."/>
            <person name="Vetter M."/>
            <person name="Gilbert J.A."/>
            <person name="Bergelson J."/>
        </authorList>
    </citation>
    <scope>NUCLEOTIDE SEQUENCE [LARGE SCALE GENOMIC DNA]</scope>
    <source>
        <strain evidence="2 3">MEJ086</strain>
    </source>
</reference>
<organism evidence="2 3">
    <name type="scientific">Pseudomonas fulva</name>
    <dbReference type="NCBI Taxonomy" id="47880"/>
    <lineage>
        <taxon>Bacteria</taxon>
        <taxon>Pseudomonadati</taxon>
        <taxon>Pseudomonadota</taxon>
        <taxon>Gammaproteobacteria</taxon>
        <taxon>Pseudomonadales</taxon>
        <taxon>Pseudomonadaceae</taxon>
        <taxon>Pseudomonas</taxon>
    </lineage>
</organism>
<dbReference type="PROSITE" id="PS51750">
    <property type="entry name" value="BRO_N"/>
    <property type="match status" value="1"/>
</dbReference>
<comment type="caution">
    <text evidence="2">The sequence shown here is derived from an EMBL/GenBank/DDBJ whole genome shotgun (WGS) entry which is preliminary data.</text>
</comment>
<sequence length="160" mass="18990">MRDAFIPTVFIRHNKPLRAILIDRQPWFVASDVGRLLGQRHAERLCRRMDPEQIRSTYLRHASGSEEPVQVIDQAGLYKALYRFMHPEHRNLSRWFSQDVIPQLHDLAQAQHAAPRRVQMNWQGAHIGMLDWQGELWVRLQQLPTLANWQEAPVRRRWFG</sequence>
<dbReference type="Proteomes" id="UP000032068">
    <property type="component" value="Unassembled WGS sequence"/>
</dbReference>
<proteinExistence type="predicted"/>
<dbReference type="RefSeq" id="WP_042556333.1">
    <property type="nucleotide sequence ID" value="NZ_JXQW01000108.1"/>
</dbReference>
<dbReference type="SMART" id="SM01040">
    <property type="entry name" value="Bro-N"/>
    <property type="match status" value="1"/>
</dbReference>